<dbReference type="Gene3D" id="1.10.443.10">
    <property type="entry name" value="Intergrase catalytic core"/>
    <property type="match status" value="1"/>
</dbReference>
<keyword evidence="2" id="KW-0963">Cytoplasm</keyword>
<dbReference type="GO" id="GO:0007059">
    <property type="term" value="P:chromosome segregation"/>
    <property type="evidence" value="ECO:0007669"/>
    <property type="project" value="UniProtKB-KW"/>
</dbReference>
<dbReference type="InterPro" id="IPR050090">
    <property type="entry name" value="Tyrosine_recombinase_XerCD"/>
</dbReference>
<dbReference type="GO" id="GO:0003677">
    <property type="term" value="F:DNA binding"/>
    <property type="evidence" value="ECO:0007669"/>
    <property type="project" value="UniProtKB-UniRule"/>
</dbReference>
<keyword evidence="4" id="KW-0159">Chromosome partition</keyword>
<protein>
    <recommendedName>
        <fullName evidence="14">Integrase</fullName>
    </recommendedName>
</protein>
<accession>A0A919NZ03</accession>
<dbReference type="InterPro" id="IPR044068">
    <property type="entry name" value="CB"/>
</dbReference>
<feature type="domain" description="Tyr recombinase" evidence="10">
    <location>
        <begin position="129"/>
        <end position="312"/>
    </location>
</feature>
<dbReference type="InterPro" id="IPR004107">
    <property type="entry name" value="Integrase_SAM-like_N"/>
</dbReference>
<keyword evidence="13" id="KW-1185">Reference proteome</keyword>
<comment type="subcellular location">
    <subcellularLocation>
        <location evidence="1">Cytoplasm</location>
    </subcellularLocation>
</comment>
<proteinExistence type="predicted"/>
<dbReference type="PANTHER" id="PTHR30349:SF77">
    <property type="entry name" value="TYROSINE RECOMBINASE XERC"/>
    <property type="match status" value="1"/>
</dbReference>
<dbReference type="Gene3D" id="1.10.150.130">
    <property type="match status" value="1"/>
</dbReference>
<name>A0A919NZ03_9ACTN</name>
<dbReference type="GO" id="GO:0051301">
    <property type="term" value="P:cell division"/>
    <property type="evidence" value="ECO:0007669"/>
    <property type="project" value="UniProtKB-KW"/>
</dbReference>
<organism evidence="12 13">
    <name type="scientific">Paractinoplanes tereljensis</name>
    <dbReference type="NCBI Taxonomy" id="571912"/>
    <lineage>
        <taxon>Bacteria</taxon>
        <taxon>Bacillati</taxon>
        <taxon>Actinomycetota</taxon>
        <taxon>Actinomycetes</taxon>
        <taxon>Micromonosporales</taxon>
        <taxon>Micromonosporaceae</taxon>
        <taxon>Paractinoplanes</taxon>
    </lineage>
</organism>
<evidence type="ECO:0000256" key="9">
    <source>
        <dbReference type="PROSITE-ProRule" id="PRU01248"/>
    </source>
</evidence>
<evidence type="ECO:0000256" key="2">
    <source>
        <dbReference type="ARBA" id="ARBA00022490"/>
    </source>
</evidence>
<sequence>MALYQLDTLCDGLDETDWGGLIRDWDRSLKAANHPETTRYNYLIAAAQLARYLRSEESEYAGSAAAQGPAAVKKRHLEAFQGWMLQTRKATTALNKHKALQQFFKWLVGEEEIESSPMLRVPQPKTEDKLVPVMKDWETKKLLDSVREKKDFSALRDEAIIRLFYNTGSRLSEIGLLMLTDLDMNTQSILLHGKGAKQRRVRFGPKTAKAISAYLRARAKRRYADEIPQLWMAERGKVALTPNGIKLMLKRRGKAAGLGHVYAHRWRHNYAHEWHRAGGNTGDLMLLLGWSSDAMPRRYGRSAAAERAQELQTQLGIGERV</sequence>
<dbReference type="PANTHER" id="PTHR30349">
    <property type="entry name" value="PHAGE INTEGRASE-RELATED"/>
    <property type="match status" value="1"/>
</dbReference>
<keyword evidence="8" id="KW-0131">Cell cycle</keyword>
<dbReference type="Proteomes" id="UP000623608">
    <property type="component" value="Unassembled WGS sequence"/>
</dbReference>
<reference evidence="12" key="1">
    <citation type="submission" date="2021-01" db="EMBL/GenBank/DDBJ databases">
        <title>Whole genome shotgun sequence of Actinoplanes tereljensis NBRC 105297.</title>
        <authorList>
            <person name="Komaki H."/>
            <person name="Tamura T."/>
        </authorList>
    </citation>
    <scope>NUCLEOTIDE SEQUENCE</scope>
    <source>
        <strain evidence="12">NBRC 105297</strain>
    </source>
</reference>
<dbReference type="InterPro" id="IPR013762">
    <property type="entry name" value="Integrase-like_cat_sf"/>
</dbReference>
<evidence type="ECO:0008006" key="14">
    <source>
        <dbReference type="Google" id="ProtNLM"/>
    </source>
</evidence>
<comment type="caution">
    <text evidence="12">The sequence shown here is derived from an EMBL/GenBank/DDBJ whole genome shotgun (WGS) entry which is preliminary data.</text>
</comment>
<gene>
    <name evidence="12" type="ORF">Ate02nite_95650</name>
</gene>
<dbReference type="AlphaFoldDB" id="A0A919NZ03"/>
<dbReference type="SUPFAM" id="SSF56349">
    <property type="entry name" value="DNA breaking-rejoining enzymes"/>
    <property type="match status" value="1"/>
</dbReference>
<dbReference type="PROSITE" id="PS51900">
    <property type="entry name" value="CB"/>
    <property type="match status" value="1"/>
</dbReference>
<feature type="domain" description="Core-binding (CB)" evidence="11">
    <location>
        <begin position="16"/>
        <end position="108"/>
    </location>
</feature>
<dbReference type="CDD" id="cd00397">
    <property type="entry name" value="DNA_BRE_C"/>
    <property type="match status" value="1"/>
</dbReference>
<evidence type="ECO:0000313" key="12">
    <source>
        <dbReference type="EMBL" id="GIF26835.1"/>
    </source>
</evidence>
<keyword evidence="7" id="KW-0233">DNA recombination</keyword>
<evidence type="ECO:0000259" key="10">
    <source>
        <dbReference type="PROSITE" id="PS51898"/>
    </source>
</evidence>
<evidence type="ECO:0000256" key="7">
    <source>
        <dbReference type="ARBA" id="ARBA00023172"/>
    </source>
</evidence>
<evidence type="ECO:0000259" key="11">
    <source>
        <dbReference type="PROSITE" id="PS51900"/>
    </source>
</evidence>
<dbReference type="Pfam" id="PF13495">
    <property type="entry name" value="Phage_int_SAM_4"/>
    <property type="match status" value="1"/>
</dbReference>
<evidence type="ECO:0000256" key="8">
    <source>
        <dbReference type="ARBA" id="ARBA00023306"/>
    </source>
</evidence>
<dbReference type="GO" id="GO:0015074">
    <property type="term" value="P:DNA integration"/>
    <property type="evidence" value="ECO:0007669"/>
    <property type="project" value="UniProtKB-KW"/>
</dbReference>
<dbReference type="EMBL" id="BOMY01000064">
    <property type="protein sequence ID" value="GIF26835.1"/>
    <property type="molecule type" value="Genomic_DNA"/>
</dbReference>
<evidence type="ECO:0000256" key="1">
    <source>
        <dbReference type="ARBA" id="ARBA00004496"/>
    </source>
</evidence>
<keyword evidence="5" id="KW-0229">DNA integration</keyword>
<dbReference type="InterPro" id="IPR010998">
    <property type="entry name" value="Integrase_recombinase_N"/>
</dbReference>
<dbReference type="PROSITE" id="PS51898">
    <property type="entry name" value="TYR_RECOMBINASE"/>
    <property type="match status" value="1"/>
</dbReference>
<evidence type="ECO:0000313" key="13">
    <source>
        <dbReference type="Proteomes" id="UP000623608"/>
    </source>
</evidence>
<evidence type="ECO:0000256" key="5">
    <source>
        <dbReference type="ARBA" id="ARBA00022908"/>
    </source>
</evidence>
<dbReference type="GO" id="GO:0005737">
    <property type="term" value="C:cytoplasm"/>
    <property type="evidence" value="ECO:0007669"/>
    <property type="project" value="UniProtKB-SubCell"/>
</dbReference>
<evidence type="ECO:0000256" key="4">
    <source>
        <dbReference type="ARBA" id="ARBA00022829"/>
    </source>
</evidence>
<dbReference type="Pfam" id="PF00589">
    <property type="entry name" value="Phage_integrase"/>
    <property type="match status" value="1"/>
</dbReference>
<dbReference type="InterPro" id="IPR002104">
    <property type="entry name" value="Integrase_catalytic"/>
</dbReference>
<evidence type="ECO:0000256" key="3">
    <source>
        <dbReference type="ARBA" id="ARBA00022618"/>
    </source>
</evidence>
<dbReference type="GO" id="GO:0006310">
    <property type="term" value="P:DNA recombination"/>
    <property type="evidence" value="ECO:0007669"/>
    <property type="project" value="UniProtKB-KW"/>
</dbReference>
<evidence type="ECO:0000256" key="6">
    <source>
        <dbReference type="ARBA" id="ARBA00023125"/>
    </source>
</evidence>
<keyword evidence="6 9" id="KW-0238">DNA-binding</keyword>
<dbReference type="InterPro" id="IPR011010">
    <property type="entry name" value="DNA_brk_join_enz"/>
</dbReference>
<dbReference type="RefSeq" id="WP_203814621.1">
    <property type="nucleotide sequence ID" value="NZ_BOMY01000064.1"/>
</dbReference>
<keyword evidence="3" id="KW-0132">Cell division</keyword>